<keyword evidence="15 17" id="KW-0472">Membrane</keyword>
<evidence type="ECO:0000256" key="8">
    <source>
        <dbReference type="ARBA" id="ARBA00022792"/>
    </source>
</evidence>
<comment type="similarity">
    <text evidence="17">Belongs to the complex I subunit 5 family.</text>
</comment>
<reference evidence="22" key="1">
    <citation type="journal article" date="2012" name="New Phytol.">
        <title>The mitochondrial genome of the arbuscular mycorrhizal fungus Gigaspora margarita reveals two unsuspected trans-splicing events of group I introns.</title>
        <authorList>
            <person name="Pelin A."/>
            <person name="Pombert J.-F."/>
            <person name="Salvioli A."/>
            <person name="Bonen L."/>
            <person name="Bonfante P."/>
            <person name="Corradi N."/>
        </authorList>
    </citation>
    <scope>NUCLEOTIDE SEQUENCE</scope>
</reference>
<keyword evidence="12 17" id="KW-0520">NAD</keyword>
<evidence type="ECO:0000256" key="11">
    <source>
        <dbReference type="ARBA" id="ARBA00022989"/>
    </source>
</evidence>
<dbReference type="GO" id="GO:0015990">
    <property type="term" value="P:electron transport coupled proton transport"/>
    <property type="evidence" value="ECO:0007669"/>
    <property type="project" value="TreeGrafter"/>
</dbReference>
<dbReference type="AlphaFoldDB" id="H2ESJ1"/>
<feature type="transmembrane region" description="Helical" evidence="17">
    <location>
        <begin position="452"/>
        <end position="472"/>
    </location>
</feature>
<feature type="transmembrane region" description="Helical" evidence="17">
    <location>
        <begin position="136"/>
        <end position="156"/>
    </location>
</feature>
<keyword evidence="11 17" id="KW-1133">Transmembrane helix</keyword>
<evidence type="ECO:0000256" key="16">
    <source>
        <dbReference type="ARBA" id="ARBA00049551"/>
    </source>
</evidence>
<evidence type="ECO:0000256" key="14">
    <source>
        <dbReference type="ARBA" id="ARBA00023128"/>
    </source>
</evidence>
<feature type="transmembrane region" description="Helical" evidence="17">
    <location>
        <begin position="113"/>
        <end position="130"/>
    </location>
</feature>
<evidence type="ECO:0000256" key="12">
    <source>
        <dbReference type="ARBA" id="ARBA00023027"/>
    </source>
</evidence>
<dbReference type="InterPro" id="IPR003945">
    <property type="entry name" value="NU5C-like"/>
</dbReference>
<dbReference type="GO" id="GO:0003954">
    <property type="term" value="F:NADH dehydrogenase activity"/>
    <property type="evidence" value="ECO:0007669"/>
    <property type="project" value="TreeGrafter"/>
</dbReference>
<dbReference type="InterPro" id="IPR001750">
    <property type="entry name" value="ND/Mrp_TM"/>
</dbReference>
<evidence type="ECO:0000259" key="20">
    <source>
        <dbReference type="Pfam" id="PF00662"/>
    </source>
</evidence>
<dbReference type="GO" id="GO:0042773">
    <property type="term" value="P:ATP synthesis coupled electron transport"/>
    <property type="evidence" value="ECO:0007669"/>
    <property type="project" value="InterPro"/>
</dbReference>
<feature type="transmembrane region" description="Helical" evidence="17">
    <location>
        <begin position="607"/>
        <end position="626"/>
    </location>
</feature>
<feature type="signal peptide" evidence="18">
    <location>
        <begin position="1"/>
        <end position="20"/>
    </location>
</feature>
<feature type="transmembrane region" description="Helical" evidence="17">
    <location>
        <begin position="509"/>
        <end position="531"/>
    </location>
</feature>
<protein>
    <recommendedName>
        <fullName evidence="4 17">NADH-ubiquinone oxidoreductase chain 5</fullName>
        <ecNumber evidence="3 17">7.1.1.2</ecNumber>
    </recommendedName>
</protein>
<evidence type="ECO:0000256" key="15">
    <source>
        <dbReference type="ARBA" id="ARBA00023136"/>
    </source>
</evidence>
<dbReference type="InterPro" id="IPR018393">
    <property type="entry name" value="NADHpl_OxRdtase_5_subgr"/>
</dbReference>
<evidence type="ECO:0000256" key="3">
    <source>
        <dbReference type="ARBA" id="ARBA00012944"/>
    </source>
</evidence>
<dbReference type="PRINTS" id="PR01434">
    <property type="entry name" value="NADHDHGNASE5"/>
</dbReference>
<keyword evidence="9" id="KW-1278">Translocase</keyword>
<feature type="transmembrane region" description="Helical" evidence="17">
    <location>
        <begin position="302"/>
        <end position="322"/>
    </location>
</feature>
<dbReference type="Pfam" id="PF00662">
    <property type="entry name" value="Proton_antipo_N"/>
    <property type="match status" value="1"/>
</dbReference>
<dbReference type="RefSeq" id="YP_005088167.1">
    <property type="nucleotide sequence ID" value="NC_016684.1"/>
</dbReference>
<evidence type="ECO:0000256" key="10">
    <source>
        <dbReference type="ARBA" id="ARBA00022982"/>
    </source>
</evidence>
<feature type="transmembrane region" description="Helical" evidence="17">
    <location>
        <begin position="334"/>
        <end position="351"/>
    </location>
</feature>
<feature type="transmembrane region" description="Helical" evidence="17">
    <location>
        <begin position="633"/>
        <end position="650"/>
    </location>
</feature>
<evidence type="ECO:0000256" key="1">
    <source>
        <dbReference type="ARBA" id="ARBA00003257"/>
    </source>
</evidence>
<dbReference type="GeneID" id="11539197"/>
<accession>H2ESJ1</accession>
<feature type="domain" description="NADH-Ubiquinone oxidoreductase (complex I) chain 5 N-terminal" evidence="20">
    <location>
        <begin position="64"/>
        <end position="114"/>
    </location>
</feature>
<keyword evidence="6" id="KW-0679">Respiratory chain</keyword>
<evidence type="ECO:0000256" key="2">
    <source>
        <dbReference type="ARBA" id="ARBA00004448"/>
    </source>
</evidence>
<comment type="subcellular location">
    <subcellularLocation>
        <location evidence="2">Mitochondrion inner membrane</location>
        <topology evidence="2">Multi-pass membrane protein</topology>
    </subcellularLocation>
</comment>
<evidence type="ECO:0000259" key="21">
    <source>
        <dbReference type="Pfam" id="PF06455"/>
    </source>
</evidence>
<sequence>MYLAIIALPLLASIASGVLGRKVGSSGSHLISCLAMVVSTAGALLCLYEVALAGSPVSVTLGSWVDSENLQVTWGFLFDTLTVSMLIPVLFVSALVHLYSVGYMAAEPHQQRFFAYLSLFTLFMELLVSGDNFLVMFIGLWEGVGVCSYLLISYWFTRVQATKSALQAIIMNRIGDWGLMLALFGIFWVTGSLEFSTLFTIAPLIDPGVISLIGIGLLVGAMAKSAQIGLHTWLPQAMEGPTPVSALLHAATMVVAGVFLFLRVSPLLELSDSALLLLIWIGSVTALMAGSTGLFQNDLKRVIAYSTCSQLGMLMVACGLSQYNSALFHLVNHAFFKALLFLSAGAVIHALQDEQDLRKYGGLLSLLPFCYILMLIGSFSLMALPFLTGFYSKELILSSTYGHYSFSGAGAYWLSTVAAAFTAGYSIRSLYLTFLTKPNGPKVNYMGTHEPSLVMALPLFILAVFSLFFGFIGQEAFIGVGSGFFTNALFQHPNHVIEAEFTVPLAYKLFPLIATILSSSLLILFYTYFSHYGTWLKDLWRGLYVFFNQRYHFDSLYSFIGYKIIALGYITGKSIDKGVLELLGPFGLSKMVTSFSLRIASLDTGYIPHYAILILLGLIGFIYFVVSMPDPKALILILGFTLILPYSPSLDDTQNSPS</sequence>
<organism evidence="22">
    <name type="scientific">Gigaspora margarita</name>
    <dbReference type="NCBI Taxonomy" id="4874"/>
    <lineage>
        <taxon>Eukaryota</taxon>
        <taxon>Fungi</taxon>
        <taxon>Fungi incertae sedis</taxon>
        <taxon>Mucoromycota</taxon>
        <taxon>Glomeromycotina</taxon>
        <taxon>Glomeromycetes</taxon>
        <taxon>Diversisporales</taxon>
        <taxon>Gigasporaceae</taxon>
        <taxon>Gigaspora</taxon>
    </lineage>
</organism>
<keyword evidence="13 17" id="KW-0830">Ubiquinone</keyword>
<feature type="transmembrane region" description="Helical" evidence="17">
    <location>
        <begin position="411"/>
        <end position="431"/>
    </location>
</feature>
<evidence type="ECO:0000256" key="5">
    <source>
        <dbReference type="ARBA" id="ARBA00022448"/>
    </source>
</evidence>
<dbReference type="PRINTS" id="PR01435">
    <property type="entry name" value="NPOXDRDTASE5"/>
</dbReference>
<evidence type="ECO:0000256" key="4">
    <source>
        <dbReference type="ARBA" id="ARBA00021096"/>
    </source>
</evidence>
<dbReference type="PANTHER" id="PTHR42829">
    <property type="entry name" value="NADH-UBIQUINONE OXIDOREDUCTASE CHAIN 5"/>
    <property type="match status" value="1"/>
</dbReference>
<gene>
    <name evidence="22" type="primary">nad5</name>
</gene>
<feature type="transmembrane region" description="Helical" evidence="17">
    <location>
        <begin position="74"/>
        <end position="101"/>
    </location>
</feature>
<dbReference type="Pfam" id="PF00361">
    <property type="entry name" value="Proton_antipo_M"/>
    <property type="match status" value="1"/>
</dbReference>
<comment type="catalytic activity">
    <reaction evidence="16 17">
        <text>a ubiquinone + NADH + 5 H(+)(in) = a ubiquinol + NAD(+) + 4 H(+)(out)</text>
        <dbReference type="Rhea" id="RHEA:29091"/>
        <dbReference type="Rhea" id="RHEA-COMP:9565"/>
        <dbReference type="Rhea" id="RHEA-COMP:9566"/>
        <dbReference type="ChEBI" id="CHEBI:15378"/>
        <dbReference type="ChEBI" id="CHEBI:16389"/>
        <dbReference type="ChEBI" id="CHEBI:17976"/>
        <dbReference type="ChEBI" id="CHEBI:57540"/>
        <dbReference type="ChEBI" id="CHEBI:57945"/>
        <dbReference type="EC" id="7.1.1.2"/>
    </reaction>
</comment>
<evidence type="ECO:0000256" key="18">
    <source>
        <dbReference type="SAM" id="SignalP"/>
    </source>
</evidence>
<feature type="domain" description="NADH:quinone oxidoreductase/Mrp antiporter transmembrane" evidence="19">
    <location>
        <begin position="132"/>
        <end position="410"/>
    </location>
</feature>
<keyword evidence="14 17" id="KW-0496">Mitochondrion</keyword>
<dbReference type="GO" id="GO:0005743">
    <property type="term" value="C:mitochondrial inner membrane"/>
    <property type="evidence" value="ECO:0007669"/>
    <property type="project" value="UniProtKB-SubCell"/>
</dbReference>
<evidence type="ECO:0000256" key="17">
    <source>
        <dbReference type="RuleBase" id="RU003404"/>
    </source>
</evidence>
<keyword evidence="18" id="KW-0732">Signal</keyword>
<feature type="transmembrane region" description="Helical" evidence="17">
    <location>
        <begin position="363"/>
        <end position="391"/>
    </location>
</feature>
<feature type="chain" id="PRO_5003561473" description="NADH-ubiquinone oxidoreductase chain 5" evidence="18">
    <location>
        <begin position="21"/>
        <end position="658"/>
    </location>
</feature>
<dbReference type="PANTHER" id="PTHR42829:SF2">
    <property type="entry name" value="NADH-UBIQUINONE OXIDOREDUCTASE CHAIN 5"/>
    <property type="match status" value="1"/>
</dbReference>
<evidence type="ECO:0000259" key="19">
    <source>
        <dbReference type="Pfam" id="PF00361"/>
    </source>
</evidence>
<feature type="transmembrane region" description="Helical" evidence="17">
    <location>
        <begin position="274"/>
        <end position="295"/>
    </location>
</feature>
<feature type="transmembrane region" description="Helical" evidence="17">
    <location>
        <begin position="201"/>
        <end position="223"/>
    </location>
</feature>
<evidence type="ECO:0000256" key="6">
    <source>
        <dbReference type="ARBA" id="ARBA00022660"/>
    </source>
</evidence>
<name>H2ESJ1_GIGMA</name>
<feature type="transmembrane region" description="Helical" evidence="17">
    <location>
        <begin position="551"/>
        <end position="570"/>
    </location>
</feature>
<proteinExistence type="inferred from homology"/>
<dbReference type="NCBIfam" id="NF005141">
    <property type="entry name" value="PRK06590.1"/>
    <property type="match status" value="1"/>
</dbReference>
<dbReference type="InterPro" id="IPR001516">
    <property type="entry name" value="Proton_antipo_N"/>
</dbReference>
<dbReference type="Pfam" id="PF06455">
    <property type="entry name" value="NADH5_C"/>
    <property type="match status" value="1"/>
</dbReference>
<evidence type="ECO:0000313" key="22">
    <source>
        <dbReference type="EMBL" id="AEX32667.1"/>
    </source>
</evidence>
<dbReference type="EC" id="7.1.1.2" evidence="3 17"/>
<keyword evidence="8" id="KW-0999">Mitochondrion inner membrane</keyword>
<keyword evidence="10" id="KW-0249">Electron transport</keyword>
<feature type="domain" description="NADH dehydrogenase subunit 5 C-terminal" evidence="21">
    <location>
        <begin position="425"/>
        <end position="623"/>
    </location>
</feature>
<dbReference type="InterPro" id="IPR010934">
    <property type="entry name" value="NADH_DH_su5_C"/>
</dbReference>
<evidence type="ECO:0000256" key="7">
    <source>
        <dbReference type="ARBA" id="ARBA00022692"/>
    </source>
</evidence>
<keyword evidence="5 17" id="KW-0813">Transport</keyword>
<comment type="function">
    <text evidence="1">Core subunit of the mitochondrial membrane respiratory chain NADH dehydrogenase (Complex I) that is believed to belong to the minimal assembly required for catalysis. Complex I functions in the transfer of electrons from NADH to the respiratory chain. The immediate electron acceptor for the enzyme is believed to be ubiquinone.</text>
</comment>
<keyword evidence="7 17" id="KW-0812">Transmembrane</keyword>
<evidence type="ECO:0000256" key="9">
    <source>
        <dbReference type="ARBA" id="ARBA00022967"/>
    </source>
</evidence>
<dbReference type="GO" id="GO:0008137">
    <property type="term" value="F:NADH dehydrogenase (ubiquinone) activity"/>
    <property type="evidence" value="ECO:0007669"/>
    <property type="project" value="UniProtKB-EC"/>
</dbReference>
<comment type="function">
    <text evidence="17">Core subunit of the mitochondrial membrane respiratory chain NADH dehydrogenase (Complex I) which catalyzes electron transfer from NADH through the respiratory chain, using ubiquinone as an electron acceptor. Essential for the catalytic activity and assembly of complex I.</text>
</comment>
<evidence type="ECO:0000256" key="13">
    <source>
        <dbReference type="ARBA" id="ARBA00023075"/>
    </source>
</evidence>
<dbReference type="EMBL" id="JQ041882">
    <property type="protein sequence ID" value="AEX32667.1"/>
    <property type="molecule type" value="Genomic_DNA"/>
</dbReference>
<geneLocation type="mitochondrion" evidence="22"/>
<dbReference type="NCBIfam" id="TIGR01974">
    <property type="entry name" value="NDH_I_L"/>
    <property type="match status" value="1"/>
</dbReference>
<feature type="transmembrane region" description="Helical" evidence="17">
    <location>
        <begin position="244"/>
        <end position="262"/>
    </location>
</feature>
<feature type="transmembrane region" description="Helical" evidence="17">
    <location>
        <begin position="177"/>
        <end position="195"/>
    </location>
</feature>
<dbReference type="Gene3D" id="1.20.5.2700">
    <property type="match status" value="1"/>
</dbReference>